<dbReference type="Proteomes" id="UP001500064">
    <property type="component" value="Unassembled WGS sequence"/>
</dbReference>
<reference evidence="1 2" key="1">
    <citation type="journal article" date="2019" name="Int. J. Syst. Evol. Microbiol.">
        <title>The Global Catalogue of Microorganisms (GCM) 10K type strain sequencing project: providing services to taxonomists for standard genome sequencing and annotation.</title>
        <authorList>
            <consortium name="The Broad Institute Genomics Platform"/>
            <consortium name="The Broad Institute Genome Sequencing Center for Infectious Disease"/>
            <person name="Wu L."/>
            <person name="Ma J."/>
        </authorList>
    </citation>
    <scope>NUCLEOTIDE SEQUENCE [LARGE SCALE GENOMIC DNA]</scope>
    <source>
        <strain evidence="1 2">JCM 13929</strain>
    </source>
</reference>
<name>A0ABN2F2B4_9ACTN</name>
<gene>
    <name evidence="1" type="ORF">GCM10009733_020610</name>
</gene>
<sequence>MAGVDGSVTAGIPTRLLLRATNVSGRGKLRQRFEEFRSDVLREQADHVATNVVTVHRMRRLPATPRGFRLEVLSVQQGFGVLRRAKQRWRQARSEY</sequence>
<dbReference type="EMBL" id="BAAAMU010000011">
    <property type="protein sequence ID" value="GAA1623845.1"/>
    <property type="molecule type" value="Genomic_DNA"/>
</dbReference>
<evidence type="ECO:0000313" key="2">
    <source>
        <dbReference type="Proteomes" id="UP001500064"/>
    </source>
</evidence>
<proteinExistence type="predicted"/>
<protein>
    <submittedName>
        <fullName evidence="1">Uncharacterized protein</fullName>
    </submittedName>
</protein>
<accession>A0ABN2F2B4</accession>
<evidence type="ECO:0000313" key="1">
    <source>
        <dbReference type="EMBL" id="GAA1623845.1"/>
    </source>
</evidence>
<keyword evidence="2" id="KW-1185">Reference proteome</keyword>
<comment type="caution">
    <text evidence="1">The sequence shown here is derived from an EMBL/GenBank/DDBJ whole genome shotgun (WGS) entry which is preliminary data.</text>
</comment>
<organism evidence="1 2">
    <name type="scientific">Nonomuraea maheshkhaliensis</name>
    <dbReference type="NCBI Taxonomy" id="419590"/>
    <lineage>
        <taxon>Bacteria</taxon>
        <taxon>Bacillati</taxon>
        <taxon>Actinomycetota</taxon>
        <taxon>Actinomycetes</taxon>
        <taxon>Streptosporangiales</taxon>
        <taxon>Streptosporangiaceae</taxon>
        <taxon>Nonomuraea</taxon>
    </lineage>
</organism>